<comment type="caution">
    <text evidence="1">The sequence shown here is derived from an EMBL/GenBank/DDBJ whole genome shotgun (WGS) entry which is preliminary data.</text>
</comment>
<gene>
    <name evidence="1" type="ORF">CUNI_LOCUS9067</name>
</gene>
<keyword evidence="2" id="KW-1185">Reference proteome</keyword>
<dbReference type="InterPro" id="IPR026983">
    <property type="entry name" value="DHC"/>
</dbReference>
<feature type="non-terminal residue" evidence="1">
    <location>
        <position position="148"/>
    </location>
</feature>
<dbReference type="AlphaFoldDB" id="A0A8S3Z311"/>
<protein>
    <submittedName>
        <fullName evidence="1">Uncharacterized protein</fullName>
    </submittedName>
</protein>
<dbReference type="OrthoDB" id="6278762at2759"/>
<evidence type="ECO:0000313" key="2">
    <source>
        <dbReference type="Proteomes" id="UP000678393"/>
    </source>
</evidence>
<evidence type="ECO:0000313" key="1">
    <source>
        <dbReference type="EMBL" id="CAG5123509.1"/>
    </source>
</evidence>
<reference evidence="1" key="1">
    <citation type="submission" date="2021-04" db="EMBL/GenBank/DDBJ databases">
        <authorList>
            <consortium name="Molecular Ecology Group"/>
        </authorList>
    </citation>
    <scope>NUCLEOTIDE SEQUENCE</scope>
</reference>
<dbReference type="GO" id="GO:0030286">
    <property type="term" value="C:dynein complex"/>
    <property type="evidence" value="ECO:0007669"/>
    <property type="project" value="InterPro"/>
</dbReference>
<feature type="non-terminal residue" evidence="1">
    <location>
        <position position="1"/>
    </location>
</feature>
<accession>A0A8S3Z311</accession>
<sequence length="148" mass="17365">NKSKALEKRIRFLADHFTYSLYCNVCRSLFEKDKLVFSFILCSNILRAKNEMEQSEFIFFLTGGVGLENKIANPAAKWLSDSSWDELCRLSDLKAFKGLSQHFADNVDNWENYYTSKEPHKTAMTEPWEGRLSMFQKMMVQRCLRPDK</sequence>
<dbReference type="GO" id="GO:0007018">
    <property type="term" value="P:microtubule-based movement"/>
    <property type="evidence" value="ECO:0007669"/>
    <property type="project" value="InterPro"/>
</dbReference>
<dbReference type="Gene3D" id="1.10.8.1220">
    <property type="match status" value="1"/>
</dbReference>
<dbReference type="PANTHER" id="PTHR22878:SF70">
    <property type="entry name" value="DYNEIN HEAVY CHAIN 2, AXONEMAL"/>
    <property type="match status" value="1"/>
</dbReference>
<dbReference type="GO" id="GO:0051959">
    <property type="term" value="F:dynein light intermediate chain binding"/>
    <property type="evidence" value="ECO:0007669"/>
    <property type="project" value="InterPro"/>
</dbReference>
<proteinExistence type="predicted"/>
<dbReference type="Proteomes" id="UP000678393">
    <property type="component" value="Unassembled WGS sequence"/>
</dbReference>
<organism evidence="1 2">
    <name type="scientific">Candidula unifasciata</name>
    <dbReference type="NCBI Taxonomy" id="100452"/>
    <lineage>
        <taxon>Eukaryota</taxon>
        <taxon>Metazoa</taxon>
        <taxon>Spiralia</taxon>
        <taxon>Lophotrochozoa</taxon>
        <taxon>Mollusca</taxon>
        <taxon>Gastropoda</taxon>
        <taxon>Heterobranchia</taxon>
        <taxon>Euthyneura</taxon>
        <taxon>Panpulmonata</taxon>
        <taxon>Eupulmonata</taxon>
        <taxon>Stylommatophora</taxon>
        <taxon>Helicina</taxon>
        <taxon>Helicoidea</taxon>
        <taxon>Geomitridae</taxon>
        <taxon>Candidula</taxon>
    </lineage>
</organism>
<dbReference type="EMBL" id="CAJHNH020001546">
    <property type="protein sequence ID" value="CAG5123509.1"/>
    <property type="molecule type" value="Genomic_DNA"/>
</dbReference>
<dbReference type="GO" id="GO:0045505">
    <property type="term" value="F:dynein intermediate chain binding"/>
    <property type="evidence" value="ECO:0007669"/>
    <property type="project" value="InterPro"/>
</dbReference>
<name>A0A8S3Z311_9EUPU</name>
<dbReference type="PANTHER" id="PTHR22878">
    <property type="entry name" value="DYNEIN HEAVY CHAIN 6, AXONEMAL-LIKE-RELATED"/>
    <property type="match status" value="1"/>
</dbReference>